<keyword evidence="4" id="KW-1185">Reference proteome</keyword>
<dbReference type="InterPro" id="IPR006680">
    <property type="entry name" value="Amidohydro-rel"/>
</dbReference>
<dbReference type="GO" id="GO:0016831">
    <property type="term" value="F:carboxy-lyase activity"/>
    <property type="evidence" value="ECO:0007669"/>
    <property type="project" value="InterPro"/>
</dbReference>
<dbReference type="SUPFAM" id="SSF51556">
    <property type="entry name" value="Metallo-dependent hydrolases"/>
    <property type="match status" value="1"/>
</dbReference>
<name>A0A1I0AQN2_9FIRM</name>
<dbReference type="InterPro" id="IPR032465">
    <property type="entry name" value="ACMSD"/>
</dbReference>
<dbReference type="Proteomes" id="UP000198508">
    <property type="component" value="Unassembled WGS sequence"/>
</dbReference>
<proteinExistence type="predicted"/>
<dbReference type="GeneID" id="93277963"/>
<organism evidence="3 4">
    <name type="scientific">Enterocloster lavalensis</name>
    <dbReference type="NCBI Taxonomy" id="460384"/>
    <lineage>
        <taxon>Bacteria</taxon>
        <taxon>Bacillati</taxon>
        <taxon>Bacillota</taxon>
        <taxon>Clostridia</taxon>
        <taxon>Lachnospirales</taxon>
        <taxon>Lachnospiraceae</taxon>
        <taxon>Enterocloster</taxon>
    </lineage>
</organism>
<dbReference type="GO" id="GO:0016787">
    <property type="term" value="F:hydrolase activity"/>
    <property type="evidence" value="ECO:0007669"/>
    <property type="project" value="InterPro"/>
</dbReference>
<accession>A0A1I0AQN2</accession>
<dbReference type="PANTHER" id="PTHR21240">
    <property type="entry name" value="2-AMINO-3-CARBOXYLMUCONATE-6-SEMIALDEHYDE DECARBOXYLASE"/>
    <property type="match status" value="1"/>
</dbReference>
<reference evidence="4" key="1">
    <citation type="submission" date="2016-10" db="EMBL/GenBank/DDBJ databases">
        <authorList>
            <person name="Varghese N."/>
            <person name="Submissions S."/>
        </authorList>
    </citation>
    <scope>NUCLEOTIDE SEQUENCE [LARGE SCALE GENOMIC DNA]</scope>
    <source>
        <strain evidence="4">NLAE-zl-G277</strain>
    </source>
</reference>
<sequence length="276" mass="31432">MYKKIDFRVRPPFGNYLTMFQNEQAHFARLADAFDFTVSESQRTGNLEQFVREMDLAGVELCVVPERKNLGGEDGGMFPLVSRYPGRFMVFPYIDPTDGERALEEIDRFRAVWDIRGVSAEPTFQPRPYRFDDPVAYPMYEKLQREDLVLFVSYSAKLLPVVDPDTVRQLGALLQRFPELKIVVGHGGWPWHLEVMAMAFNSPNIYIVPDMYGLTGAGSQDYVKAANTLMKGQMLFGTAYPILNIVDAAGFYENCGIKESVMPDFFYNNAAKLLKL</sequence>
<evidence type="ECO:0000259" key="2">
    <source>
        <dbReference type="Pfam" id="PF04909"/>
    </source>
</evidence>
<feature type="domain" description="Amidohydrolase-related" evidence="2">
    <location>
        <begin position="81"/>
        <end position="276"/>
    </location>
</feature>
<keyword evidence="1" id="KW-0456">Lyase</keyword>
<dbReference type="AlphaFoldDB" id="A0A1I0AQN2"/>
<dbReference type="RefSeq" id="WP_242956226.1">
    <property type="nucleotide sequence ID" value="NZ_FOIM01000001.1"/>
</dbReference>
<evidence type="ECO:0000313" key="3">
    <source>
        <dbReference type="EMBL" id="SES96056.1"/>
    </source>
</evidence>
<evidence type="ECO:0000256" key="1">
    <source>
        <dbReference type="ARBA" id="ARBA00023239"/>
    </source>
</evidence>
<dbReference type="Gene3D" id="3.20.20.140">
    <property type="entry name" value="Metal-dependent hydrolases"/>
    <property type="match status" value="1"/>
</dbReference>
<evidence type="ECO:0000313" key="4">
    <source>
        <dbReference type="Proteomes" id="UP000198508"/>
    </source>
</evidence>
<dbReference type="InterPro" id="IPR032466">
    <property type="entry name" value="Metal_Hydrolase"/>
</dbReference>
<gene>
    <name evidence="3" type="ORF">SAMN05216313_101136</name>
</gene>
<dbReference type="Pfam" id="PF04909">
    <property type="entry name" value="Amidohydro_2"/>
    <property type="match status" value="1"/>
</dbReference>
<dbReference type="STRING" id="460384.SAMN05216313_101136"/>
<dbReference type="EMBL" id="FOIM01000001">
    <property type="protein sequence ID" value="SES96056.1"/>
    <property type="molecule type" value="Genomic_DNA"/>
</dbReference>
<protein>
    <recommendedName>
        <fullName evidence="2">Amidohydrolase-related domain-containing protein</fullName>
    </recommendedName>
</protein>